<proteinExistence type="inferred from homology"/>
<dbReference type="PANTHER" id="PTHR28532">
    <property type="entry name" value="GEO13458P1"/>
    <property type="match status" value="1"/>
</dbReference>
<organism evidence="3 4">
    <name type="scientific">Piedraia hortae CBS 480.64</name>
    <dbReference type="NCBI Taxonomy" id="1314780"/>
    <lineage>
        <taxon>Eukaryota</taxon>
        <taxon>Fungi</taxon>
        <taxon>Dikarya</taxon>
        <taxon>Ascomycota</taxon>
        <taxon>Pezizomycotina</taxon>
        <taxon>Dothideomycetes</taxon>
        <taxon>Dothideomycetidae</taxon>
        <taxon>Capnodiales</taxon>
        <taxon>Piedraiaceae</taxon>
        <taxon>Piedraia</taxon>
    </lineage>
</organism>
<evidence type="ECO:0000256" key="1">
    <source>
        <dbReference type="ARBA" id="ARBA00038090"/>
    </source>
</evidence>
<dbReference type="PANTHER" id="PTHR28532:SF1">
    <property type="entry name" value="ORAL CANCER OVEREXPRESSED 1"/>
    <property type="match status" value="1"/>
</dbReference>
<feature type="domain" description="Essential protein Yae1 N-terminal" evidence="2">
    <location>
        <begin position="22"/>
        <end position="59"/>
    </location>
</feature>
<dbReference type="Pfam" id="PF09811">
    <property type="entry name" value="Yae1_N"/>
    <property type="match status" value="1"/>
</dbReference>
<dbReference type="EMBL" id="MU006039">
    <property type="protein sequence ID" value="KAF2857520.1"/>
    <property type="molecule type" value="Genomic_DNA"/>
</dbReference>
<protein>
    <submittedName>
        <fullName evidence="3">DUF1715-domain-containing protein</fullName>
    </submittedName>
</protein>
<dbReference type="InterPro" id="IPR019191">
    <property type="entry name" value="Essential_protein_Yae1_N"/>
</dbReference>
<evidence type="ECO:0000259" key="2">
    <source>
        <dbReference type="Pfam" id="PF09811"/>
    </source>
</evidence>
<evidence type="ECO:0000313" key="3">
    <source>
        <dbReference type="EMBL" id="KAF2857520.1"/>
    </source>
</evidence>
<evidence type="ECO:0000313" key="4">
    <source>
        <dbReference type="Proteomes" id="UP000799421"/>
    </source>
</evidence>
<dbReference type="InterPro" id="IPR052436">
    <property type="entry name" value="LTO1_adapter"/>
</dbReference>
<comment type="similarity">
    <text evidence="1">Belongs to the LTO1 family.</text>
</comment>
<gene>
    <name evidence="3" type="ORF">K470DRAFT_201823</name>
</gene>
<name>A0A6A7BQG7_9PEZI</name>
<dbReference type="AlphaFoldDB" id="A0A6A7BQG7"/>
<feature type="non-terminal residue" evidence="3">
    <location>
        <position position="1"/>
    </location>
</feature>
<feature type="non-terminal residue" evidence="3">
    <location>
        <position position="134"/>
    </location>
</feature>
<sequence>DTMDDDPFDSILTLESQFYAEGHAEGMADGARSGKIEGRIVGLEKSFEKGLQMGCLAGQAAVWRAQLESNSAQLNCLSQRQRKRMQKHVNHLSELTDSSTLRKENIPNAVTDFDNRLASAVIKQDTIMKILRQD</sequence>
<keyword evidence="4" id="KW-1185">Reference proteome</keyword>
<dbReference type="Proteomes" id="UP000799421">
    <property type="component" value="Unassembled WGS sequence"/>
</dbReference>
<accession>A0A6A7BQG7</accession>
<reference evidence="3" key="1">
    <citation type="journal article" date="2020" name="Stud. Mycol.">
        <title>101 Dothideomycetes genomes: a test case for predicting lifestyles and emergence of pathogens.</title>
        <authorList>
            <person name="Haridas S."/>
            <person name="Albert R."/>
            <person name="Binder M."/>
            <person name="Bloem J."/>
            <person name="Labutti K."/>
            <person name="Salamov A."/>
            <person name="Andreopoulos B."/>
            <person name="Baker S."/>
            <person name="Barry K."/>
            <person name="Bills G."/>
            <person name="Bluhm B."/>
            <person name="Cannon C."/>
            <person name="Castanera R."/>
            <person name="Culley D."/>
            <person name="Daum C."/>
            <person name="Ezra D."/>
            <person name="Gonzalez J."/>
            <person name="Henrissat B."/>
            <person name="Kuo A."/>
            <person name="Liang C."/>
            <person name="Lipzen A."/>
            <person name="Lutzoni F."/>
            <person name="Magnuson J."/>
            <person name="Mondo S."/>
            <person name="Nolan M."/>
            <person name="Ohm R."/>
            <person name="Pangilinan J."/>
            <person name="Park H.-J."/>
            <person name="Ramirez L."/>
            <person name="Alfaro M."/>
            <person name="Sun H."/>
            <person name="Tritt A."/>
            <person name="Yoshinaga Y."/>
            <person name="Zwiers L.-H."/>
            <person name="Turgeon B."/>
            <person name="Goodwin S."/>
            <person name="Spatafora J."/>
            <person name="Crous P."/>
            <person name="Grigoriev I."/>
        </authorList>
    </citation>
    <scope>NUCLEOTIDE SEQUENCE</scope>
    <source>
        <strain evidence="3">CBS 480.64</strain>
    </source>
</reference>
<dbReference type="OrthoDB" id="48036at2759"/>